<dbReference type="GO" id="GO:0003700">
    <property type="term" value="F:DNA-binding transcription factor activity"/>
    <property type="evidence" value="ECO:0007669"/>
    <property type="project" value="InterPro"/>
</dbReference>
<name>A0A2A2A8G1_9BURK</name>
<evidence type="ECO:0000256" key="2">
    <source>
        <dbReference type="ARBA" id="ARBA00023125"/>
    </source>
</evidence>
<keyword evidence="3" id="KW-0804">Transcription</keyword>
<dbReference type="Pfam" id="PF12833">
    <property type="entry name" value="HTH_18"/>
    <property type="match status" value="1"/>
</dbReference>
<dbReference type="PROSITE" id="PS00041">
    <property type="entry name" value="HTH_ARAC_FAMILY_1"/>
    <property type="match status" value="1"/>
</dbReference>
<dbReference type="InterPro" id="IPR053142">
    <property type="entry name" value="PchR_regulatory_protein"/>
</dbReference>
<gene>
    <name evidence="5" type="ORF">CK620_10130</name>
</gene>
<dbReference type="PROSITE" id="PS01124">
    <property type="entry name" value="HTH_ARAC_FAMILY_2"/>
    <property type="match status" value="1"/>
</dbReference>
<keyword evidence="1" id="KW-0805">Transcription regulation</keyword>
<dbReference type="Proteomes" id="UP000217999">
    <property type="component" value="Unassembled WGS sequence"/>
</dbReference>
<evidence type="ECO:0000259" key="4">
    <source>
        <dbReference type="PROSITE" id="PS01124"/>
    </source>
</evidence>
<proteinExistence type="predicted"/>
<dbReference type="Gene3D" id="1.10.10.60">
    <property type="entry name" value="Homeodomain-like"/>
    <property type="match status" value="1"/>
</dbReference>
<evidence type="ECO:0000313" key="6">
    <source>
        <dbReference type="Proteomes" id="UP000217999"/>
    </source>
</evidence>
<dbReference type="InterPro" id="IPR018060">
    <property type="entry name" value="HTH_AraC"/>
</dbReference>
<dbReference type="InterPro" id="IPR018062">
    <property type="entry name" value="HTH_AraC-typ_CS"/>
</dbReference>
<feature type="domain" description="HTH araC/xylS-type" evidence="4">
    <location>
        <begin position="247"/>
        <end position="344"/>
    </location>
</feature>
<dbReference type="PANTHER" id="PTHR47893">
    <property type="entry name" value="REGULATORY PROTEIN PCHR"/>
    <property type="match status" value="1"/>
</dbReference>
<protein>
    <recommendedName>
        <fullName evidence="4">HTH araC/xylS-type domain-containing protein</fullName>
    </recommendedName>
</protein>
<reference evidence="5 6" key="1">
    <citation type="submission" date="2017-08" db="EMBL/GenBank/DDBJ databases">
        <title>WGS of Clinical strains of the CDC Group NO-1 linked to zoonotic infections in humans.</title>
        <authorList>
            <person name="Bernier A.-M."/>
            <person name="Bernard K."/>
        </authorList>
    </citation>
    <scope>NUCLEOTIDE SEQUENCE [LARGE SCALE GENOMIC DNA]</scope>
    <source>
        <strain evidence="5 6">NML03-0146</strain>
    </source>
</reference>
<organism evidence="5 6">
    <name type="scientific">Vandammella animalimorsus</name>
    <dbReference type="NCBI Taxonomy" id="2029117"/>
    <lineage>
        <taxon>Bacteria</taxon>
        <taxon>Pseudomonadati</taxon>
        <taxon>Pseudomonadota</taxon>
        <taxon>Betaproteobacteria</taxon>
        <taxon>Burkholderiales</taxon>
        <taxon>Comamonadaceae</taxon>
        <taxon>Vandammella</taxon>
    </lineage>
</organism>
<comment type="caution">
    <text evidence="5">The sequence shown here is derived from an EMBL/GenBank/DDBJ whole genome shotgun (WGS) entry which is preliminary data.</text>
</comment>
<keyword evidence="2" id="KW-0238">DNA-binding</keyword>
<dbReference type="InterPro" id="IPR009057">
    <property type="entry name" value="Homeodomain-like_sf"/>
</dbReference>
<sequence>MRMRIILRAIRADARFRGGICRLRKMPMHTRNAPVQDPARLMDSALGGVPQAWRQAIWLERPNEGINLCGMNGRPGEDWAFESASAPALALSILLEGQMEAAFEDGAVFGLGAGQALLMAAGQHTRGWNVLSGAGPFRLLNLHLSPQALRGLTGMGMQDMQALLRQARHGMRHLDACAAVLPVFSQLQRIAVELARQQGCLPDCKAKSALLCAKAAEALAAVLQHCSIEQGHGQLRRAVPADRPRLLRANALLESACEQPWSVAALAQAVGLNEKRLQAGFQALYACSVHERLTAIRLDLAQSLLAQGHSIAQTAQRCGFGSASHFSKVFSRQLGMPPRQWASGQLGQ</sequence>
<evidence type="ECO:0000313" key="5">
    <source>
        <dbReference type="EMBL" id="PAT34014.1"/>
    </source>
</evidence>
<dbReference type="SUPFAM" id="SSF46689">
    <property type="entry name" value="Homeodomain-like"/>
    <property type="match status" value="1"/>
</dbReference>
<accession>A0A2A2A8G1</accession>
<dbReference type="EMBL" id="NSJF01000005">
    <property type="protein sequence ID" value="PAT34014.1"/>
    <property type="molecule type" value="Genomic_DNA"/>
</dbReference>
<dbReference type="GO" id="GO:0043565">
    <property type="term" value="F:sequence-specific DNA binding"/>
    <property type="evidence" value="ECO:0007669"/>
    <property type="project" value="InterPro"/>
</dbReference>
<dbReference type="AlphaFoldDB" id="A0A2A2A8G1"/>
<evidence type="ECO:0000256" key="1">
    <source>
        <dbReference type="ARBA" id="ARBA00023015"/>
    </source>
</evidence>
<evidence type="ECO:0000256" key="3">
    <source>
        <dbReference type="ARBA" id="ARBA00023163"/>
    </source>
</evidence>
<dbReference type="PANTHER" id="PTHR47893:SF1">
    <property type="entry name" value="REGULATORY PROTEIN PCHR"/>
    <property type="match status" value="1"/>
</dbReference>
<dbReference type="SMART" id="SM00342">
    <property type="entry name" value="HTH_ARAC"/>
    <property type="match status" value="1"/>
</dbReference>